<keyword evidence="1" id="KW-1133">Transmembrane helix</keyword>
<dbReference type="EnsemblMetazoa" id="GPAI008612-RA">
    <property type="protein sequence ID" value="GPAI008612-PA"/>
    <property type="gene ID" value="GPAI008612"/>
</dbReference>
<dbReference type="VEuPathDB" id="VectorBase:GPAI008612"/>
<evidence type="ECO:0000256" key="1">
    <source>
        <dbReference type="SAM" id="Phobius"/>
    </source>
</evidence>
<organism evidence="2 3">
    <name type="scientific">Glossina pallidipes</name>
    <name type="common">Tsetse fly</name>
    <dbReference type="NCBI Taxonomy" id="7398"/>
    <lineage>
        <taxon>Eukaryota</taxon>
        <taxon>Metazoa</taxon>
        <taxon>Ecdysozoa</taxon>
        <taxon>Arthropoda</taxon>
        <taxon>Hexapoda</taxon>
        <taxon>Insecta</taxon>
        <taxon>Pterygota</taxon>
        <taxon>Neoptera</taxon>
        <taxon>Endopterygota</taxon>
        <taxon>Diptera</taxon>
        <taxon>Brachycera</taxon>
        <taxon>Muscomorpha</taxon>
        <taxon>Hippoboscoidea</taxon>
        <taxon>Glossinidae</taxon>
        <taxon>Glossina</taxon>
    </lineage>
</organism>
<protein>
    <submittedName>
        <fullName evidence="2">Uncharacterized protein</fullName>
    </submittedName>
</protein>
<dbReference type="Proteomes" id="UP000092445">
    <property type="component" value="Unassembled WGS sequence"/>
</dbReference>
<proteinExistence type="predicted"/>
<sequence>MQHECPEAVVLSFNIIAKLLSGLQSVNIYHRKNNRNLCTGYVFTTLPLNSSILFGQRFMPLSVARHYSISKAYLKYQQQIVFMEYISLHFLRLCTIVIVLKENKMRYY</sequence>
<reference evidence="3" key="1">
    <citation type="submission" date="2014-03" db="EMBL/GenBank/DDBJ databases">
        <authorList>
            <person name="Aksoy S."/>
            <person name="Warren W."/>
            <person name="Wilson R.K."/>
        </authorList>
    </citation>
    <scope>NUCLEOTIDE SEQUENCE [LARGE SCALE GENOMIC DNA]</scope>
    <source>
        <strain evidence="3">IAEA</strain>
    </source>
</reference>
<evidence type="ECO:0000313" key="2">
    <source>
        <dbReference type="EnsemblMetazoa" id="GPAI008612-PA"/>
    </source>
</evidence>
<keyword evidence="1" id="KW-0812">Transmembrane</keyword>
<evidence type="ECO:0000313" key="3">
    <source>
        <dbReference type="Proteomes" id="UP000092445"/>
    </source>
</evidence>
<dbReference type="AlphaFoldDB" id="A0A1A9ZAG3"/>
<accession>A0A1A9ZAG3</accession>
<reference evidence="2" key="2">
    <citation type="submission" date="2020-05" db="UniProtKB">
        <authorList>
            <consortium name="EnsemblMetazoa"/>
        </authorList>
    </citation>
    <scope>IDENTIFICATION</scope>
    <source>
        <strain evidence="2">IAEA</strain>
    </source>
</reference>
<keyword evidence="1" id="KW-0472">Membrane</keyword>
<feature type="transmembrane region" description="Helical" evidence="1">
    <location>
        <begin position="38"/>
        <end position="59"/>
    </location>
</feature>
<keyword evidence="3" id="KW-1185">Reference proteome</keyword>
<feature type="transmembrane region" description="Helical" evidence="1">
    <location>
        <begin position="79"/>
        <end position="100"/>
    </location>
</feature>
<name>A0A1A9ZAG3_GLOPL</name>